<evidence type="ECO:0000256" key="5">
    <source>
        <dbReference type="ARBA" id="ARBA00023034"/>
    </source>
</evidence>
<evidence type="ECO:0000256" key="6">
    <source>
        <dbReference type="ARBA" id="ARBA00023136"/>
    </source>
</evidence>
<keyword evidence="9" id="KW-1185">Reference proteome</keyword>
<keyword evidence="6" id="KW-0472">Membrane</keyword>
<keyword evidence="7" id="KW-0325">Glycoprotein</keyword>
<accession>A0ABM8ZLS4</accession>
<dbReference type="RefSeq" id="WP_237485406.1">
    <property type="nucleotide sequence ID" value="NZ_CAKLCM010000002.1"/>
</dbReference>
<keyword evidence="4" id="KW-1133">Transmembrane helix</keyword>
<dbReference type="Proteomes" id="UP000838160">
    <property type="component" value="Unassembled WGS sequence"/>
</dbReference>
<protein>
    <recommendedName>
        <fullName evidence="10">Sulfotransferase family protein</fullName>
    </recommendedName>
</protein>
<dbReference type="SUPFAM" id="SSF52540">
    <property type="entry name" value="P-loop containing nucleoside triphosphate hydrolases"/>
    <property type="match status" value="1"/>
</dbReference>
<dbReference type="PANTHER" id="PTHR12137">
    <property type="entry name" value="CARBOHYDRATE SULFOTRANSFERASE"/>
    <property type="match status" value="1"/>
</dbReference>
<evidence type="ECO:0000313" key="9">
    <source>
        <dbReference type="Proteomes" id="UP000838160"/>
    </source>
</evidence>
<sequence>MMIKIRYFTELGKVKFPNFRRFYLEVRGFMGKKIVNEQYVKCKAIFIHIPKAAGRSVAGEIFGNEKPGHYYSIDYFKECSHKFESYYKFTFVRDPLDRISSSYHYLISGGGNEVDKMFGEKLKRETLDFEDFVMNWLDDKKIRSWIHFVPQYEYITIEGDLSVDYVGRFENIESDFKEICLNLDIDKTLKHRNKGRVCKPKEYSELVKEKIRSLYKLDYKLLGY</sequence>
<dbReference type="InterPro" id="IPR018011">
    <property type="entry name" value="Carb_sulfotrans_8-10"/>
</dbReference>
<comment type="subcellular location">
    <subcellularLocation>
        <location evidence="1">Golgi apparatus membrane</location>
        <topology evidence="1">Single-pass type II membrane protein</topology>
    </subcellularLocation>
</comment>
<dbReference type="PANTHER" id="PTHR12137:SF54">
    <property type="entry name" value="CARBOHYDRATE SULFOTRANSFERASE"/>
    <property type="match status" value="1"/>
</dbReference>
<evidence type="ECO:0000256" key="1">
    <source>
        <dbReference type="ARBA" id="ARBA00004323"/>
    </source>
</evidence>
<evidence type="ECO:0000313" key="8">
    <source>
        <dbReference type="EMBL" id="CAH0527274.1"/>
    </source>
</evidence>
<comment type="caution">
    <text evidence="8">The sequence shown here is derived from an EMBL/GenBank/DDBJ whole genome shotgun (WGS) entry which is preliminary data.</text>
</comment>
<evidence type="ECO:0008006" key="10">
    <source>
        <dbReference type="Google" id="ProtNLM"/>
    </source>
</evidence>
<organism evidence="8 9">
    <name type="scientific">Vibrio hippocampi</name>
    <dbReference type="NCBI Taxonomy" id="654686"/>
    <lineage>
        <taxon>Bacteria</taxon>
        <taxon>Pseudomonadati</taxon>
        <taxon>Pseudomonadota</taxon>
        <taxon>Gammaproteobacteria</taxon>
        <taxon>Vibrionales</taxon>
        <taxon>Vibrionaceae</taxon>
        <taxon>Vibrio</taxon>
    </lineage>
</organism>
<name>A0ABM8ZLS4_9VIBR</name>
<dbReference type="Pfam" id="PF03567">
    <property type="entry name" value="Sulfotransfer_2"/>
    <property type="match status" value="1"/>
</dbReference>
<reference evidence="8" key="1">
    <citation type="submission" date="2021-12" db="EMBL/GenBank/DDBJ databases">
        <authorList>
            <person name="Rodrigo-Torres L."/>
            <person name="Arahal R. D."/>
            <person name="Lucena T."/>
        </authorList>
    </citation>
    <scope>NUCLEOTIDE SEQUENCE</scope>
    <source>
        <strain evidence="8">CECT 8226</strain>
    </source>
</reference>
<evidence type="ECO:0000256" key="7">
    <source>
        <dbReference type="ARBA" id="ARBA00023180"/>
    </source>
</evidence>
<gene>
    <name evidence="8" type="ORF">VHP8226_02602</name>
</gene>
<dbReference type="InterPro" id="IPR027417">
    <property type="entry name" value="P-loop_NTPase"/>
</dbReference>
<evidence type="ECO:0000256" key="3">
    <source>
        <dbReference type="ARBA" id="ARBA00022692"/>
    </source>
</evidence>
<proteinExistence type="predicted"/>
<keyword evidence="3" id="KW-0812">Transmembrane</keyword>
<evidence type="ECO:0000256" key="2">
    <source>
        <dbReference type="ARBA" id="ARBA00022679"/>
    </source>
</evidence>
<dbReference type="EMBL" id="CAKLCM010000002">
    <property type="protein sequence ID" value="CAH0527274.1"/>
    <property type="molecule type" value="Genomic_DNA"/>
</dbReference>
<keyword evidence="2" id="KW-0808">Transferase</keyword>
<dbReference type="Gene3D" id="3.40.50.300">
    <property type="entry name" value="P-loop containing nucleotide triphosphate hydrolases"/>
    <property type="match status" value="1"/>
</dbReference>
<evidence type="ECO:0000256" key="4">
    <source>
        <dbReference type="ARBA" id="ARBA00022989"/>
    </source>
</evidence>
<keyword evidence="5" id="KW-0333">Golgi apparatus</keyword>
<dbReference type="InterPro" id="IPR005331">
    <property type="entry name" value="Sulfotransferase"/>
</dbReference>